<dbReference type="Proteomes" id="UP000466442">
    <property type="component" value="Unassembled WGS sequence"/>
</dbReference>
<comment type="caution">
    <text evidence="1">The sequence shown here is derived from an EMBL/GenBank/DDBJ whole genome shotgun (WGS) entry which is preliminary data.</text>
</comment>
<keyword evidence="2" id="KW-1185">Reference proteome</keyword>
<evidence type="ECO:0000313" key="2">
    <source>
        <dbReference type="Proteomes" id="UP000466442"/>
    </source>
</evidence>
<accession>A0A6A4JCM9</accession>
<dbReference type="GO" id="GO:0004252">
    <property type="term" value="F:serine-type endopeptidase activity"/>
    <property type="evidence" value="ECO:0007669"/>
    <property type="project" value="InterPro"/>
</dbReference>
<sequence length="301" mass="33648">MASGHSCYRPVLPNGRYIGCAPKADNNICGGSLLTLSIVQTACHCIARFLWNANNLFSETVAKSVWEDIYEIYPGITPVKSVKKALARTYITHPKCKGISGTNIVYHDFGLIVLLKPAQARGIRTAPVYTITTLTSIWTELMAKKSVCLNVGFGGYKLTKDNQTDRSAPPDLMHGWVLAMNRLECYEYSRLAWRYEDATFFCTKVLPTFNQRTGIGDSGTPVSCDNQYSGISSTSIITSKYFLNLFTISMSTAFTIFENSAEYRESLILLTQSFSKYDPKAKVFLYRPTAPKINQYLICCE</sequence>
<dbReference type="InterPro" id="IPR009003">
    <property type="entry name" value="Peptidase_S1_PA"/>
</dbReference>
<reference evidence="1" key="1">
    <citation type="journal article" date="2021" name="Mol. Ecol. Resour.">
        <title>Apolygus lucorum genome provides insights into omnivorousness and mesophyll feeding.</title>
        <authorList>
            <person name="Liu Y."/>
            <person name="Liu H."/>
            <person name="Wang H."/>
            <person name="Huang T."/>
            <person name="Liu B."/>
            <person name="Yang B."/>
            <person name="Yin L."/>
            <person name="Li B."/>
            <person name="Zhang Y."/>
            <person name="Zhang S."/>
            <person name="Jiang F."/>
            <person name="Zhang X."/>
            <person name="Ren Y."/>
            <person name="Wang B."/>
            <person name="Wang S."/>
            <person name="Lu Y."/>
            <person name="Wu K."/>
            <person name="Fan W."/>
            <person name="Wang G."/>
        </authorList>
    </citation>
    <scope>NUCLEOTIDE SEQUENCE</scope>
    <source>
        <strain evidence="1">12Hb</strain>
    </source>
</reference>
<dbReference type="AlphaFoldDB" id="A0A6A4JCM9"/>
<dbReference type="InterPro" id="IPR001254">
    <property type="entry name" value="Trypsin_dom"/>
</dbReference>
<proteinExistence type="predicted"/>
<evidence type="ECO:0000313" key="1">
    <source>
        <dbReference type="EMBL" id="KAF6207065.1"/>
    </source>
</evidence>
<dbReference type="SUPFAM" id="SSF50494">
    <property type="entry name" value="Trypsin-like serine proteases"/>
    <property type="match status" value="1"/>
</dbReference>
<dbReference type="Pfam" id="PF00089">
    <property type="entry name" value="Trypsin"/>
    <property type="match status" value="1"/>
</dbReference>
<dbReference type="InterPro" id="IPR043504">
    <property type="entry name" value="Peptidase_S1_PA_chymotrypsin"/>
</dbReference>
<dbReference type="PROSITE" id="PS50240">
    <property type="entry name" value="TRYPSIN_DOM"/>
    <property type="match status" value="1"/>
</dbReference>
<dbReference type="GO" id="GO:0006508">
    <property type="term" value="P:proteolysis"/>
    <property type="evidence" value="ECO:0007669"/>
    <property type="project" value="InterPro"/>
</dbReference>
<organism evidence="1 2">
    <name type="scientific">Apolygus lucorum</name>
    <name type="common">Small green plant bug</name>
    <name type="synonym">Lygocoris lucorum</name>
    <dbReference type="NCBI Taxonomy" id="248454"/>
    <lineage>
        <taxon>Eukaryota</taxon>
        <taxon>Metazoa</taxon>
        <taxon>Ecdysozoa</taxon>
        <taxon>Arthropoda</taxon>
        <taxon>Hexapoda</taxon>
        <taxon>Insecta</taxon>
        <taxon>Pterygota</taxon>
        <taxon>Neoptera</taxon>
        <taxon>Paraneoptera</taxon>
        <taxon>Hemiptera</taxon>
        <taxon>Heteroptera</taxon>
        <taxon>Panheteroptera</taxon>
        <taxon>Cimicomorpha</taxon>
        <taxon>Miridae</taxon>
        <taxon>Mirini</taxon>
        <taxon>Apolygus</taxon>
    </lineage>
</organism>
<dbReference type="EMBL" id="WIXP02000008">
    <property type="protein sequence ID" value="KAF6207065.1"/>
    <property type="molecule type" value="Genomic_DNA"/>
</dbReference>
<gene>
    <name evidence="1" type="ORF">GE061_018303</name>
</gene>
<name>A0A6A4JCM9_APOLU</name>
<dbReference type="Gene3D" id="2.40.10.10">
    <property type="entry name" value="Trypsin-like serine proteases"/>
    <property type="match status" value="2"/>
</dbReference>
<protein>
    <submittedName>
        <fullName evidence="1">Uncharacterized protein</fullName>
    </submittedName>
</protein>